<keyword evidence="6" id="KW-0805">Transcription regulation</keyword>
<dbReference type="PANTHER" id="PTHR23235">
    <property type="entry name" value="KRUEPPEL-LIKE TRANSCRIPTION FACTOR"/>
    <property type="match status" value="1"/>
</dbReference>
<dbReference type="GO" id="GO:0005634">
    <property type="term" value="C:nucleus"/>
    <property type="evidence" value="ECO:0007669"/>
    <property type="project" value="UniProtKB-SubCell"/>
</dbReference>
<dbReference type="AlphaFoldDB" id="A0A7R9PQJ9"/>
<dbReference type="SUPFAM" id="SSF57667">
    <property type="entry name" value="beta-beta-alpha zinc fingers"/>
    <property type="match status" value="2"/>
</dbReference>
<dbReference type="Pfam" id="PF00096">
    <property type="entry name" value="zf-C2H2"/>
    <property type="match status" value="1"/>
</dbReference>
<evidence type="ECO:0000256" key="6">
    <source>
        <dbReference type="ARBA" id="ARBA00023015"/>
    </source>
</evidence>
<dbReference type="InterPro" id="IPR013087">
    <property type="entry name" value="Znf_C2H2_type"/>
</dbReference>
<dbReference type="PANTHER" id="PTHR23235:SF120">
    <property type="entry name" value="KRUPPEL-LIKE FACTOR 15"/>
    <property type="match status" value="1"/>
</dbReference>
<sequence length="791" mass="90425">MTGLDVVNIKGSSVPMSCSSYEYENHAGMAWPNGNLWEMMYSDFYKNIFAVFLAYRIHEPLFPPCFGCFDHPFYMTSNGVRKALPINTTGATPVRRFHLLMRIIKTYHQTILLSIVGYGACLRAHRLNNVVPNRAIGGIQMNILLRLSGSYWTVATDALIVTLGKNKLEKVTILTSLEVNNAWEAELLAEWQRRWEERETGRRTFQLFPNVLERLKNEHPGNTSERRGNKWPKFYGHELGPGRPVRLMGPEGDWGCPSYLKNQLYSRKKPLRRDSTRTQERTLSRLIPSLGNKRKGLIQLGLLGQDGKRRLFGSPLVTIGLSVHFEEEVEPLDNYLERLELVFLVNKTEEVEKVPLLLTRVGPKTYELLKNHLMPEAPKDKSYEQLRMVFNQRLQAEFETVAQYIVEIKILAASCDFGAFLKDALLDRLISGLRDRTIQCQLAREKILKFEEVCEMAGCLDLANDQLKSFHKVEPNSMHFVGKKGKDRQTYQTSSSCSLGKDVRKSPYFWPPYPLIGSKDEAIKNPTFWPPNLCVMSKEDIKEREQFLSPSPKVASSLREGLKEAEHFELPQVTSSSREGLREDGSFEISRVTSLLRGELREATPFETHHARHPPGESKELHDLKTLQLGWRESWSSSVLCGSTGNSSDSRLCEVVYTSDDDGKTADSRSPRRFICPTCGKLFAAGGNLRTHQRTHSGEKPYKCEFCQQPFSTVSNLKTHVRTHTKEKPYLCDQCHVRFATSSNLKVHYRMHTGERPYQCNQCGREFTGRFLHHGCTIETLENSSYPPDKF</sequence>
<evidence type="ECO:0000256" key="2">
    <source>
        <dbReference type="ARBA" id="ARBA00006991"/>
    </source>
</evidence>
<dbReference type="InterPro" id="IPR036236">
    <property type="entry name" value="Znf_C2H2_sf"/>
</dbReference>
<organism evidence="12">
    <name type="scientific">Timema genevievae</name>
    <name type="common">Walking stick</name>
    <dbReference type="NCBI Taxonomy" id="629358"/>
    <lineage>
        <taxon>Eukaryota</taxon>
        <taxon>Metazoa</taxon>
        <taxon>Ecdysozoa</taxon>
        <taxon>Arthropoda</taxon>
        <taxon>Hexapoda</taxon>
        <taxon>Insecta</taxon>
        <taxon>Pterygota</taxon>
        <taxon>Neoptera</taxon>
        <taxon>Polyneoptera</taxon>
        <taxon>Phasmatodea</taxon>
        <taxon>Timematodea</taxon>
        <taxon>Timematoidea</taxon>
        <taxon>Timematidae</taxon>
        <taxon>Timema</taxon>
    </lineage>
</organism>
<evidence type="ECO:0000256" key="7">
    <source>
        <dbReference type="ARBA" id="ARBA00023125"/>
    </source>
</evidence>
<dbReference type="Pfam" id="PF13894">
    <property type="entry name" value="zf-C2H2_4"/>
    <property type="match status" value="1"/>
</dbReference>
<feature type="domain" description="C2H2-type" evidence="11">
    <location>
        <begin position="730"/>
        <end position="757"/>
    </location>
</feature>
<dbReference type="PROSITE" id="PS00028">
    <property type="entry name" value="ZINC_FINGER_C2H2_1"/>
    <property type="match status" value="3"/>
</dbReference>
<evidence type="ECO:0000256" key="1">
    <source>
        <dbReference type="ARBA" id="ARBA00004123"/>
    </source>
</evidence>
<evidence type="ECO:0000259" key="11">
    <source>
        <dbReference type="PROSITE" id="PS50157"/>
    </source>
</evidence>
<protein>
    <recommendedName>
        <fullName evidence="11">C2H2-type domain-containing protein</fullName>
    </recommendedName>
</protein>
<dbReference type="FunFam" id="3.30.160.60:FF:000597">
    <property type="entry name" value="zinc finger protein 236 isoform X3"/>
    <property type="match status" value="1"/>
</dbReference>
<dbReference type="GO" id="GO:0008270">
    <property type="term" value="F:zinc ion binding"/>
    <property type="evidence" value="ECO:0007669"/>
    <property type="project" value="UniProtKB-KW"/>
</dbReference>
<dbReference type="FunFam" id="3.30.160.60:FF:000446">
    <property type="entry name" value="Zinc finger protein"/>
    <property type="match status" value="1"/>
</dbReference>
<evidence type="ECO:0000313" key="12">
    <source>
        <dbReference type="EMBL" id="CAD7605883.1"/>
    </source>
</evidence>
<dbReference type="Gene3D" id="3.30.160.60">
    <property type="entry name" value="Classic Zinc Finger"/>
    <property type="match status" value="4"/>
</dbReference>
<keyword evidence="9" id="KW-0539">Nucleus</keyword>
<evidence type="ECO:0000256" key="5">
    <source>
        <dbReference type="ARBA" id="ARBA00022833"/>
    </source>
</evidence>
<feature type="domain" description="C2H2-type" evidence="11">
    <location>
        <begin position="674"/>
        <end position="701"/>
    </location>
</feature>
<keyword evidence="5" id="KW-0862">Zinc</keyword>
<keyword evidence="4 10" id="KW-0863">Zinc-finger</keyword>
<dbReference type="FunFam" id="3.30.160.60:FF:000931">
    <property type="entry name" value="zinc finger protein 697"/>
    <property type="match status" value="1"/>
</dbReference>
<gene>
    <name evidence="12" type="ORF">TGEB3V08_LOCUS9656</name>
</gene>
<dbReference type="Pfam" id="PF13912">
    <property type="entry name" value="zf-C2H2_6"/>
    <property type="match status" value="1"/>
</dbReference>
<dbReference type="GO" id="GO:0000978">
    <property type="term" value="F:RNA polymerase II cis-regulatory region sequence-specific DNA binding"/>
    <property type="evidence" value="ECO:0007669"/>
    <property type="project" value="TreeGrafter"/>
</dbReference>
<dbReference type="GO" id="GO:0000981">
    <property type="term" value="F:DNA-binding transcription factor activity, RNA polymerase II-specific"/>
    <property type="evidence" value="ECO:0007669"/>
    <property type="project" value="TreeGrafter"/>
</dbReference>
<feature type="domain" description="C2H2-type" evidence="11">
    <location>
        <begin position="702"/>
        <end position="729"/>
    </location>
</feature>
<reference evidence="12" key="1">
    <citation type="submission" date="2020-11" db="EMBL/GenBank/DDBJ databases">
        <authorList>
            <person name="Tran Van P."/>
        </authorList>
    </citation>
    <scope>NUCLEOTIDE SEQUENCE</scope>
</reference>
<comment type="similarity">
    <text evidence="2">Belongs to the krueppel C2H2-type zinc-finger protein family.</text>
</comment>
<keyword evidence="3" id="KW-0479">Metal-binding</keyword>
<evidence type="ECO:0000256" key="3">
    <source>
        <dbReference type="ARBA" id="ARBA00022723"/>
    </source>
</evidence>
<accession>A0A7R9PQJ9</accession>
<evidence type="ECO:0000256" key="9">
    <source>
        <dbReference type="ARBA" id="ARBA00023242"/>
    </source>
</evidence>
<dbReference type="EMBL" id="OE844658">
    <property type="protein sequence ID" value="CAD7605883.1"/>
    <property type="molecule type" value="Genomic_DNA"/>
</dbReference>
<evidence type="ECO:0000256" key="10">
    <source>
        <dbReference type="PROSITE-ProRule" id="PRU00042"/>
    </source>
</evidence>
<evidence type="ECO:0000256" key="8">
    <source>
        <dbReference type="ARBA" id="ARBA00023163"/>
    </source>
</evidence>
<keyword evidence="8" id="KW-0804">Transcription</keyword>
<keyword evidence="7" id="KW-0238">DNA-binding</keyword>
<evidence type="ECO:0000256" key="4">
    <source>
        <dbReference type="ARBA" id="ARBA00022771"/>
    </source>
</evidence>
<name>A0A7R9PQJ9_TIMGE</name>
<dbReference type="SMART" id="SM00355">
    <property type="entry name" value="ZnF_C2H2"/>
    <property type="match status" value="3"/>
</dbReference>
<proteinExistence type="inferred from homology"/>
<dbReference type="PROSITE" id="PS50157">
    <property type="entry name" value="ZINC_FINGER_C2H2_2"/>
    <property type="match status" value="3"/>
</dbReference>
<comment type="subcellular location">
    <subcellularLocation>
        <location evidence="1">Nucleus</location>
    </subcellularLocation>
</comment>